<protein>
    <submittedName>
        <fullName evidence="1">Uncharacterized protein</fullName>
    </submittedName>
</protein>
<sequence>MHLNPTISTFNHVVLHTLFGKVKKSTLINFDQILRNEKLYKVITAFNGYDDYFINSIHGTKERCKCLGPYLLR</sequence>
<dbReference type="EMBL" id="UAUU01000008">
    <property type="protein sequence ID" value="SPZ85590.1"/>
    <property type="molecule type" value="Genomic_DNA"/>
</dbReference>
<gene>
    <name evidence="1" type="ORF">NCTC11343_02152</name>
</gene>
<dbReference type="AlphaFoldDB" id="A0A2X2L8N1"/>
<evidence type="ECO:0000313" key="1">
    <source>
        <dbReference type="EMBL" id="SPZ85590.1"/>
    </source>
</evidence>
<evidence type="ECO:0000313" key="2">
    <source>
        <dbReference type="Proteomes" id="UP000251241"/>
    </source>
</evidence>
<dbReference type="Proteomes" id="UP000251241">
    <property type="component" value="Unassembled WGS sequence"/>
</dbReference>
<accession>A0A2X2L8N1</accession>
<proteinExistence type="predicted"/>
<organism evidence="1 2">
    <name type="scientific">Sphingobacterium multivorum</name>
    <dbReference type="NCBI Taxonomy" id="28454"/>
    <lineage>
        <taxon>Bacteria</taxon>
        <taxon>Pseudomonadati</taxon>
        <taxon>Bacteroidota</taxon>
        <taxon>Sphingobacteriia</taxon>
        <taxon>Sphingobacteriales</taxon>
        <taxon>Sphingobacteriaceae</taxon>
        <taxon>Sphingobacterium</taxon>
    </lineage>
</organism>
<name>A0A2X2L8N1_SPHMU</name>
<reference evidence="1 2" key="1">
    <citation type="submission" date="2018-06" db="EMBL/GenBank/DDBJ databases">
        <authorList>
            <consortium name="Pathogen Informatics"/>
            <person name="Doyle S."/>
        </authorList>
    </citation>
    <scope>NUCLEOTIDE SEQUENCE [LARGE SCALE GENOMIC DNA]</scope>
    <source>
        <strain evidence="1 2">NCTC11343</strain>
    </source>
</reference>